<evidence type="ECO:0000259" key="15">
    <source>
        <dbReference type="PROSITE" id="PS51103"/>
    </source>
</evidence>
<keyword evidence="3" id="KW-1003">Cell membrane</keyword>
<name>A0A2K8P0Q5_9MOLU</name>
<feature type="region of interest" description="Disordered" evidence="12">
    <location>
        <begin position="1"/>
        <end position="24"/>
    </location>
</feature>
<feature type="transmembrane region" description="Helical" evidence="13">
    <location>
        <begin position="75"/>
        <end position="97"/>
    </location>
</feature>
<dbReference type="GO" id="GO:0009401">
    <property type="term" value="P:phosphoenolpyruvate-dependent sugar phosphotransferase system"/>
    <property type="evidence" value="ECO:0007669"/>
    <property type="project" value="UniProtKB-KW"/>
</dbReference>
<feature type="transmembrane region" description="Helical" evidence="13">
    <location>
        <begin position="418"/>
        <end position="438"/>
    </location>
</feature>
<dbReference type="SUPFAM" id="SSF55604">
    <property type="entry name" value="Glucose permease domain IIB"/>
    <property type="match status" value="1"/>
</dbReference>
<evidence type="ECO:0000256" key="1">
    <source>
        <dbReference type="ARBA" id="ARBA00004651"/>
    </source>
</evidence>
<dbReference type="Gene3D" id="3.30.1360.60">
    <property type="entry name" value="Glucose permease domain IIB"/>
    <property type="match status" value="1"/>
</dbReference>
<dbReference type="Pfam" id="PF02378">
    <property type="entry name" value="PTS_EIIC"/>
    <property type="match status" value="2"/>
</dbReference>
<feature type="domain" description="PTS EIIB type-1" evidence="14">
    <location>
        <begin position="580"/>
        <end position="662"/>
    </location>
</feature>
<feature type="transmembrane region" description="Helical" evidence="13">
    <location>
        <begin position="388"/>
        <end position="406"/>
    </location>
</feature>
<dbReference type="GO" id="GO:0090563">
    <property type="term" value="F:protein-phosphocysteine-sugar phosphotransferase activity"/>
    <property type="evidence" value="ECO:0007669"/>
    <property type="project" value="TreeGrafter"/>
</dbReference>
<feature type="transmembrane region" description="Helical" evidence="13">
    <location>
        <begin position="476"/>
        <end position="492"/>
    </location>
</feature>
<organism evidence="16 17">
    <name type="scientific">Williamsoniiplasma somnilux</name>
    <dbReference type="NCBI Taxonomy" id="215578"/>
    <lineage>
        <taxon>Bacteria</taxon>
        <taxon>Bacillati</taxon>
        <taxon>Mycoplasmatota</taxon>
        <taxon>Mollicutes</taxon>
        <taxon>Entomoplasmatales</taxon>
        <taxon>Williamsoniiplasma</taxon>
    </lineage>
</organism>
<feature type="transmembrane region" description="Helical" evidence="13">
    <location>
        <begin position="444"/>
        <end position="464"/>
    </location>
</feature>
<dbReference type="GO" id="GO:0005886">
    <property type="term" value="C:plasma membrane"/>
    <property type="evidence" value="ECO:0007669"/>
    <property type="project" value="UniProtKB-SubCell"/>
</dbReference>
<feature type="transmembrane region" description="Helical" evidence="13">
    <location>
        <begin position="498"/>
        <end position="523"/>
    </location>
</feature>
<feature type="region of interest" description="Disordered" evidence="12">
    <location>
        <begin position="790"/>
        <end position="813"/>
    </location>
</feature>
<dbReference type="InterPro" id="IPR050429">
    <property type="entry name" value="PTS_Glucose_EIICBA"/>
</dbReference>
<keyword evidence="8" id="KW-0418">Kinase</keyword>
<keyword evidence="6" id="KW-0598">Phosphotransferase system</keyword>
<evidence type="ECO:0000256" key="3">
    <source>
        <dbReference type="ARBA" id="ARBA00022475"/>
    </source>
</evidence>
<reference evidence="16 17" key="1">
    <citation type="submission" date="2017-11" db="EMBL/GenBank/DDBJ databases">
        <title>Genome sequence of Entomoplasma somnilux PYAN-1 (ATCC 49194).</title>
        <authorList>
            <person name="Lo W.-S."/>
            <person name="Gasparich G.E."/>
            <person name="Kuo C.-H."/>
        </authorList>
    </citation>
    <scope>NUCLEOTIDE SEQUENCE [LARGE SCALE GENOMIC DNA]</scope>
    <source>
        <strain evidence="16 17">PYAN-1</strain>
    </source>
</reference>
<evidence type="ECO:0000256" key="6">
    <source>
        <dbReference type="ARBA" id="ARBA00022683"/>
    </source>
</evidence>
<gene>
    <name evidence="16" type="primary">ptsG</name>
    <name evidence="16" type="ORF">ESOMN_v1c06360</name>
</gene>
<evidence type="ECO:0000256" key="2">
    <source>
        <dbReference type="ARBA" id="ARBA00022448"/>
    </source>
</evidence>
<feature type="compositionally biased region" description="Basic and acidic residues" evidence="12">
    <location>
        <begin position="1"/>
        <end position="21"/>
    </location>
</feature>
<evidence type="ECO:0000256" key="9">
    <source>
        <dbReference type="ARBA" id="ARBA00022989"/>
    </source>
</evidence>
<evidence type="ECO:0000256" key="13">
    <source>
        <dbReference type="SAM" id="Phobius"/>
    </source>
</evidence>
<dbReference type="InterPro" id="IPR018113">
    <property type="entry name" value="PTrfase_EIIB_Cys"/>
</dbReference>
<comment type="subcellular location">
    <subcellularLocation>
        <location evidence="1">Cell membrane</location>
        <topology evidence="1">Multi-pass membrane protein</topology>
    </subcellularLocation>
</comment>
<feature type="domain" description="PTS EIIC type-1" evidence="15">
    <location>
        <begin position="32"/>
        <end position="535"/>
    </location>
</feature>
<protein>
    <submittedName>
        <fullName evidence="16">PTS system, glucose-specific IIBC component</fullName>
    </submittedName>
</protein>
<feature type="transmembrane region" description="Helical" evidence="13">
    <location>
        <begin position="166"/>
        <end position="184"/>
    </location>
</feature>
<sequence length="865" mass="94090">MAHLSVRKDSESSLASTEHKDHKPGKVKHFFKGIMPTLSKLSKAFLLPIALLPIAGVFLGVGAAIANAADSQTALWYFGTVLNKMGDVCFGNLPILFTMSVAMAYTKDAGVAALTAVVGFLVMNGMQAALLGVGTPDQYGNPTWTLLFHKDIPNGLITSNIGVNSLNTGVFAGIFVGAIAAGVYNKFHKTQLPQAISFFSGTKLVPIITFFAVIPLSFIFMILWPWIGKGLATFGTESGKLPMGLDSFVFEIAERSLVPFGLHHVFYAPLWWTNAGGSISQTFNNANDVWSADLNAMFNGIKGTQWLTNWIGSHSEWASTYSVTLDQTGWNNLYQSISNNPSKDVQDLWAAMGDQTMMAKTLANLKVINFTDLQDLGLNLGRFQSGKFGFMLLGLPMAALAMWLTVPKQNRKQVMGIYISAAFTCFLTGITEPIEYTFLFLAPWLFYGVHMPLAAVSFLLAGMLHTHVSMTVSGGFIDYIVFGVIPYFSGAVSGSDGWLSMFGVLFVSVGMGPIYFFAFYFAVKYGKVMVPGRDTSTDGADAKLFTKDDYKAQHGQNRDGSPLESNSYTSSKSAVETARYDKAAKIIHFLGGQTNVVDVDACASRLRVTVKDSSIVNKDGIMSLGGSTGALIRGTSVQVIYGGEQEAIKPRMIEILSIQRKQAKMGVSAVSNSNTPIASTTPSLKVMLVDENMMVDCPKCGEKFQVELINDHMKQKSVTKKPTAKKIVAKKETTKPVVKKAVAKPVAKKETTKPVAKKTAAKPVDAHKESADFLKNVEAKYKKELAAKKPVKSADKNMSSAQRAKVDGSDSITEARSELQKHANQLRKVAKDRKIKVKNVNLRDMTKKELITYMQTIANTINSAK</sequence>
<dbReference type="Pfam" id="PF00367">
    <property type="entry name" value="PTS_EIIB"/>
    <property type="match status" value="1"/>
</dbReference>
<evidence type="ECO:0000256" key="7">
    <source>
        <dbReference type="ARBA" id="ARBA00022692"/>
    </source>
</evidence>
<keyword evidence="17" id="KW-1185">Reference proteome</keyword>
<feature type="transmembrane region" description="Helical" evidence="13">
    <location>
        <begin position="204"/>
        <end position="227"/>
    </location>
</feature>
<dbReference type="PANTHER" id="PTHR30009">
    <property type="entry name" value="CYTOCHROME C-TYPE SYNTHESIS PROTEIN AND PTS TRANSMEMBRANE COMPONENT"/>
    <property type="match status" value="1"/>
</dbReference>
<dbReference type="InterPro" id="IPR003352">
    <property type="entry name" value="PTS_EIIC"/>
</dbReference>
<dbReference type="RefSeq" id="WP_198511460.1">
    <property type="nucleotide sequence ID" value="NZ_CP024965.1"/>
</dbReference>
<evidence type="ECO:0000259" key="14">
    <source>
        <dbReference type="PROSITE" id="PS51098"/>
    </source>
</evidence>
<evidence type="ECO:0000256" key="12">
    <source>
        <dbReference type="SAM" id="MobiDB-lite"/>
    </source>
</evidence>
<dbReference type="KEGG" id="esx:ESOMN_v1c06360"/>
<feature type="compositionally biased region" description="Basic and acidic residues" evidence="12">
    <location>
        <begin position="804"/>
        <end position="813"/>
    </location>
</feature>
<feature type="active site" description="Phosphocysteine intermediate; for EIIB activity" evidence="11">
    <location>
        <position position="602"/>
    </location>
</feature>
<dbReference type="Proteomes" id="UP000232230">
    <property type="component" value="Chromosome"/>
</dbReference>
<evidence type="ECO:0000256" key="5">
    <source>
        <dbReference type="ARBA" id="ARBA00022679"/>
    </source>
</evidence>
<proteinExistence type="predicted"/>
<dbReference type="CDD" id="cd00212">
    <property type="entry name" value="PTS_IIB_glc"/>
    <property type="match status" value="1"/>
</dbReference>
<dbReference type="GO" id="GO:0008982">
    <property type="term" value="F:protein-N(PI)-phosphohistidine-sugar phosphotransferase activity"/>
    <property type="evidence" value="ECO:0007669"/>
    <property type="project" value="InterPro"/>
</dbReference>
<dbReference type="PROSITE" id="PS51098">
    <property type="entry name" value="PTS_EIIB_TYPE_1"/>
    <property type="match status" value="1"/>
</dbReference>
<keyword evidence="4" id="KW-0762">Sugar transport</keyword>
<keyword evidence="7 13" id="KW-0812">Transmembrane</keyword>
<dbReference type="GO" id="GO:0016301">
    <property type="term" value="F:kinase activity"/>
    <property type="evidence" value="ECO:0007669"/>
    <property type="project" value="UniProtKB-KW"/>
</dbReference>
<evidence type="ECO:0000256" key="10">
    <source>
        <dbReference type="ARBA" id="ARBA00023136"/>
    </source>
</evidence>
<dbReference type="InterPro" id="IPR013013">
    <property type="entry name" value="PTS_EIIC_1"/>
</dbReference>
<evidence type="ECO:0000256" key="4">
    <source>
        <dbReference type="ARBA" id="ARBA00022597"/>
    </source>
</evidence>
<keyword evidence="9 13" id="KW-1133">Transmembrane helix</keyword>
<dbReference type="PROSITE" id="PS51103">
    <property type="entry name" value="PTS_EIIC_TYPE_1"/>
    <property type="match status" value="1"/>
</dbReference>
<dbReference type="EMBL" id="CP024965">
    <property type="protein sequence ID" value="ATZ19018.1"/>
    <property type="molecule type" value="Genomic_DNA"/>
</dbReference>
<dbReference type="InterPro" id="IPR036878">
    <property type="entry name" value="Glu_permease_IIB"/>
</dbReference>
<keyword evidence="5" id="KW-0808">Transferase</keyword>
<evidence type="ECO:0000256" key="11">
    <source>
        <dbReference type="PROSITE-ProRule" id="PRU00421"/>
    </source>
</evidence>
<evidence type="ECO:0000256" key="8">
    <source>
        <dbReference type="ARBA" id="ARBA00022777"/>
    </source>
</evidence>
<evidence type="ECO:0000313" key="17">
    <source>
        <dbReference type="Proteomes" id="UP000232230"/>
    </source>
</evidence>
<evidence type="ECO:0000313" key="16">
    <source>
        <dbReference type="EMBL" id="ATZ19018.1"/>
    </source>
</evidence>
<feature type="transmembrane region" description="Helical" evidence="13">
    <location>
        <begin position="45"/>
        <end position="69"/>
    </location>
</feature>
<dbReference type="PANTHER" id="PTHR30009:SF20">
    <property type="entry name" value="PTS SYSTEM GLUCOSE-SPECIFIC EIICB COMPONENT-RELATED"/>
    <property type="match status" value="1"/>
</dbReference>
<accession>A0A2K8P0Q5</accession>
<dbReference type="InterPro" id="IPR001996">
    <property type="entry name" value="PTS_IIB_1"/>
</dbReference>
<feature type="transmembrane region" description="Helical" evidence="13">
    <location>
        <begin position="109"/>
        <end position="133"/>
    </location>
</feature>
<dbReference type="AlphaFoldDB" id="A0A2K8P0Q5"/>
<keyword evidence="2" id="KW-0813">Transport</keyword>
<keyword evidence="10 13" id="KW-0472">Membrane</keyword>